<evidence type="ECO:0000256" key="1">
    <source>
        <dbReference type="SAM" id="MobiDB-lite"/>
    </source>
</evidence>
<dbReference type="HOGENOM" id="CLU_1854930_0_0_1"/>
<protein>
    <submittedName>
        <fullName evidence="2">Uncharacterized protein</fullName>
    </submittedName>
</protein>
<evidence type="ECO:0000313" key="3">
    <source>
        <dbReference type="Proteomes" id="UP000027195"/>
    </source>
</evidence>
<feature type="region of interest" description="Disordered" evidence="1">
    <location>
        <begin position="21"/>
        <end position="57"/>
    </location>
</feature>
<proteinExistence type="predicted"/>
<evidence type="ECO:0000313" key="2">
    <source>
        <dbReference type="EMBL" id="KDQ10478.1"/>
    </source>
</evidence>
<keyword evidence="3" id="KW-1185">Reference proteome</keyword>
<organism evidence="2 3">
    <name type="scientific">Botryobasidium botryosum (strain FD-172 SS1)</name>
    <dbReference type="NCBI Taxonomy" id="930990"/>
    <lineage>
        <taxon>Eukaryota</taxon>
        <taxon>Fungi</taxon>
        <taxon>Dikarya</taxon>
        <taxon>Basidiomycota</taxon>
        <taxon>Agaricomycotina</taxon>
        <taxon>Agaricomycetes</taxon>
        <taxon>Cantharellales</taxon>
        <taxon>Botryobasidiaceae</taxon>
        <taxon>Botryobasidium</taxon>
    </lineage>
</organism>
<dbReference type="InParanoid" id="A0A067M3X8"/>
<gene>
    <name evidence="2" type="ORF">BOTBODRAFT_640138</name>
</gene>
<accession>A0A067M3X8</accession>
<dbReference type="AlphaFoldDB" id="A0A067M3X8"/>
<dbReference type="OrthoDB" id="3262774at2759"/>
<dbReference type="EMBL" id="KL198067">
    <property type="protein sequence ID" value="KDQ10478.1"/>
    <property type="molecule type" value="Genomic_DNA"/>
</dbReference>
<reference evidence="3" key="1">
    <citation type="journal article" date="2014" name="Proc. Natl. Acad. Sci. U.S.A.">
        <title>Extensive sampling of basidiomycete genomes demonstrates inadequacy of the white-rot/brown-rot paradigm for wood decay fungi.</title>
        <authorList>
            <person name="Riley R."/>
            <person name="Salamov A.A."/>
            <person name="Brown D.W."/>
            <person name="Nagy L.G."/>
            <person name="Floudas D."/>
            <person name="Held B.W."/>
            <person name="Levasseur A."/>
            <person name="Lombard V."/>
            <person name="Morin E."/>
            <person name="Otillar R."/>
            <person name="Lindquist E.A."/>
            <person name="Sun H."/>
            <person name="LaButti K.M."/>
            <person name="Schmutz J."/>
            <person name="Jabbour D."/>
            <person name="Luo H."/>
            <person name="Baker S.E."/>
            <person name="Pisabarro A.G."/>
            <person name="Walton J.D."/>
            <person name="Blanchette R.A."/>
            <person name="Henrissat B."/>
            <person name="Martin F."/>
            <person name="Cullen D."/>
            <person name="Hibbett D.S."/>
            <person name="Grigoriev I.V."/>
        </authorList>
    </citation>
    <scope>NUCLEOTIDE SEQUENCE [LARGE SCALE GENOMIC DNA]</scope>
    <source>
        <strain evidence="3">FD-172 SS1</strain>
    </source>
</reference>
<dbReference type="Proteomes" id="UP000027195">
    <property type="component" value="Unassembled WGS sequence"/>
</dbReference>
<name>A0A067M3X8_BOTB1</name>
<sequence length="138" mass="15962">MSQDLTIDKWDKHVHSEAFDRQCDAQSKRLSSSSSGSHSSERINLWEKDDDDSSPTSVHVVPKLEAHLYYFGIRGNRHWGPKLIYRTSTDIFTPPSGPEQDHRIMQLLSVHDHDKLGRNNLWATIRDEVVKLLDNRDI</sequence>